<evidence type="ECO:0000256" key="1">
    <source>
        <dbReference type="SAM" id="SignalP"/>
    </source>
</evidence>
<dbReference type="RefSeq" id="WP_060777758.1">
    <property type="nucleotide sequence ID" value="NZ_CAJHLF010000001.1"/>
</dbReference>
<dbReference type="OrthoDB" id="9810153at2"/>
<dbReference type="Proteomes" id="UP001069145">
    <property type="component" value="Unassembled WGS sequence"/>
</dbReference>
<keyword evidence="1" id="KW-0732">Signal</keyword>
<dbReference type="KEGG" id="aun:AWM73_01480"/>
<reference evidence="2" key="2">
    <citation type="submission" date="2022-09" db="EMBL/GenBank/DDBJ databases">
        <title>Aerococcus urinae taxonomy study.</title>
        <authorList>
            <person name="Christensen J."/>
            <person name="Senneby E."/>
        </authorList>
    </citation>
    <scope>NUCLEOTIDE SEQUENCE</scope>
    <source>
        <strain evidence="2">NLD-066-U95</strain>
    </source>
</reference>
<organism evidence="3 4">
    <name type="scientific">Aerococcus urinae</name>
    <dbReference type="NCBI Taxonomy" id="1376"/>
    <lineage>
        <taxon>Bacteria</taxon>
        <taxon>Bacillati</taxon>
        <taxon>Bacillota</taxon>
        <taxon>Bacilli</taxon>
        <taxon>Lactobacillales</taxon>
        <taxon>Aerococcaceae</taxon>
        <taxon>Aerococcus</taxon>
    </lineage>
</organism>
<feature type="chain" id="PRO_5035320133" evidence="1">
    <location>
        <begin position="30"/>
        <end position="325"/>
    </location>
</feature>
<proteinExistence type="predicted"/>
<dbReference type="EMBL" id="CP065662">
    <property type="protein sequence ID" value="QPS01411.1"/>
    <property type="molecule type" value="Genomic_DNA"/>
</dbReference>
<gene>
    <name evidence="3" type="ORF">I6G68_08575</name>
    <name evidence="2" type="ORF">ODY43_05090</name>
</gene>
<protein>
    <submittedName>
        <fullName evidence="3">DUF1002 domain-containing protein</fullName>
    </submittedName>
</protein>
<evidence type="ECO:0000313" key="2">
    <source>
        <dbReference type="EMBL" id="MCY3053364.1"/>
    </source>
</evidence>
<dbReference type="GeneID" id="35768331"/>
<dbReference type="Pfam" id="PF06207">
    <property type="entry name" value="DUF1002"/>
    <property type="match status" value="1"/>
</dbReference>
<sequence length="325" mass="35423">MNQLKRRLLAVLACLMAITLFIPQTSAQAAIKGSIFTYGESLNQGQFQETQKLLGVDANARAVQVNINELNGLLHDNYPYYQVYSSAYIAPAKHSGVNVEIVTPKTITAITPLQYENAALTAGATNVDIKVASAVQVDGSGALAGVYKAFQDSGQALDGKAVSVAQEELQTASTITKENQNKENYSDETLNAAIADMKNQIQQAKEQNGGSIDGNTIQVIVNNVINNYNLNGVLSEENIQQLRDLMTKFSQIELTEEQKNALSNFGQTLKEKSGQLVDSAKSAWDNMDETDKNGITDFFHSLWQSLLGIWDSIFGTNYAQNNQGQ</sequence>
<dbReference type="AlphaFoldDB" id="A0A0X8FDB8"/>
<dbReference type="EMBL" id="JAOTML010000004">
    <property type="protein sequence ID" value="MCY3053364.1"/>
    <property type="molecule type" value="Genomic_DNA"/>
</dbReference>
<evidence type="ECO:0000313" key="3">
    <source>
        <dbReference type="EMBL" id="QPS01411.1"/>
    </source>
</evidence>
<evidence type="ECO:0000313" key="5">
    <source>
        <dbReference type="Proteomes" id="UP001069145"/>
    </source>
</evidence>
<accession>A0A0X8FDB8</accession>
<dbReference type="InterPro" id="IPR009343">
    <property type="entry name" value="DUF1002"/>
</dbReference>
<reference evidence="3 4" key="1">
    <citation type="submission" date="2020-12" db="EMBL/GenBank/DDBJ databases">
        <title>FDA dAtabase for Regulatory Grade micrObial Sequences (FDA-ARGOS): Supporting development and validation of Infectious Disease Dx tests.</title>
        <authorList>
            <person name="Sproer C."/>
            <person name="Gronow S."/>
            <person name="Severitt S."/>
            <person name="Schroder I."/>
            <person name="Tallon L."/>
            <person name="Sadzewicz L."/>
            <person name="Zhao X."/>
            <person name="Boylan J."/>
            <person name="Ott S."/>
            <person name="Bowen H."/>
            <person name="Vavikolanu K."/>
            <person name="Mehta A."/>
            <person name="Aluvathingal J."/>
            <person name="Nadendla S."/>
            <person name="Lowell S."/>
            <person name="Myers T."/>
            <person name="Yan Y."/>
            <person name="Sichtig H."/>
        </authorList>
    </citation>
    <scope>NUCLEOTIDE SEQUENCE [LARGE SCALE GENOMIC DNA]</scope>
    <source>
        <strain evidence="3 4">FDAARGOS_911</strain>
    </source>
</reference>
<dbReference type="Proteomes" id="UP000594771">
    <property type="component" value="Chromosome"/>
</dbReference>
<keyword evidence="5" id="KW-1185">Reference proteome</keyword>
<feature type="signal peptide" evidence="1">
    <location>
        <begin position="1"/>
        <end position="29"/>
    </location>
</feature>
<name>A0A0X8FDB8_9LACT</name>
<evidence type="ECO:0000313" key="4">
    <source>
        <dbReference type="Proteomes" id="UP000594771"/>
    </source>
</evidence>